<dbReference type="InParanoid" id="A0A077ZQ61"/>
<dbReference type="Proteomes" id="UP000039865">
    <property type="component" value="Unassembled WGS sequence"/>
</dbReference>
<dbReference type="Gene3D" id="1.10.10.60">
    <property type="entry name" value="Homeodomain-like"/>
    <property type="match status" value="1"/>
</dbReference>
<keyword evidence="5" id="KW-1185">Reference proteome</keyword>
<keyword evidence="1 2" id="KW-0371">Homeobox</keyword>
<dbReference type="Pfam" id="PF00046">
    <property type="entry name" value="Homeodomain"/>
    <property type="match status" value="1"/>
</dbReference>
<keyword evidence="1 2" id="KW-0539">Nucleus</keyword>
<dbReference type="OrthoDB" id="10033240at2759"/>
<dbReference type="InterPro" id="IPR009057">
    <property type="entry name" value="Homeodomain-like_sf"/>
</dbReference>
<dbReference type="PROSITE" id="PS50071">
    <property type="entry name" value="HOMEOBOX_2"/>
    <property type="match status" value="1"/>
</dbReference>
<comment type="subcellular location">
    <subcellularLocation>
        <location evidence="1 2">Nucleus</location>
    </subcellularLocation>
</comment>
<organism evidence="4 5">
    <name type="scientific">Stylonychia lemnae</name>
    <name type="common">Ciliate</name>
    <dbReference type="NCBI Taxonomy" id="5949"/>
    <lineage>
        <taxon>Eukaryota</taxon>
        <taxon>Sar</taxon>
        <taxon>Alveolata</taxon>
        <taxon>Ciliophora</taxon>
        <taxon>Intramacronucleata</taxon>
        <taxon>Spirotrichea</taxon>
        <taxon>Stichotrichia</taxon>
        <taxon>Sporadotrichida</taxon>
        <taxon>Oxytrichidae</taxon>
        <taxon>Stylonychinae</taxon>
        <taxon>Stylonychia</taxon>
    </lineage>
</organism>
<evidence type="ECO:0000259" key="3">
    <source>
        <dbReference type="PROSITE" id="PS50071"/>
    </source>
</evidence>
<dbReference type="EMBL" id="CCKQ01000954">
    <property type="protein sequence ID" value="CDW72043.1"/>
    <property type="molecule type" value="Genomic_DNA"/>
</dbReference>
<dbReference type="AlphaFoldDB" id="A0A077ZQ61"/>
<evidence type="ECO:0000313" key="4">
    <source>
        <dbReference type="EMBL" id="CDW72043.1"/>
    </source>
</evidence>
<proteinExistence type="predicted"/>
<dbReference type="SUPFAM" id="SSF46689">
    <property type="entry name" value="Homeodomain-like"/>
    <property type="match status" value="1"/>
</dbReference>
<dbReference type="CDD" id="cd00086">
    <property type="entry name" value="homeodomain"/>
    <property type="match status" value="1"/>
</dbReference>
<evidence type="ECO:0000256" key="1">
    <source>
        <dbReference type="PROSITE-ProRule" id="PRU00108"/>
    </source>
</evidence>
<protein>
    <recommendedName>
        <fullName evidence="3">Homeobox domain-containing protein</fullName>
    </recommendedName>
</protein>
<feature type="domain" description="Homeobox" evidence="3">
    <location>
        <begin position="96"/>
        <end position="156"/>
    </location>
</feature>
<evidence type="ECO:0000313" key="5">
    <source>
        <dbReference type="Proteomes" id="UP000039865"/>
    </source>
</evidence>
<feature type="DNA-binding region" description="Homeobox" evidence="1">
    <location>
        <begin position="98"/>
        <end position="157"/>
    </location>
</feature>
<reference evidence="4 5" key="1">
    <citation type="submission" date="2014-06" db="EMBL/GenBank/DDBJ databases">
        <authorList>
            <person name="Swart Estienne"/>
        </authorList>
    </citation>
    <scope>NUCLEOTIDE SEQUENCE [LARGE SCALE GENOMIC DNA]</scope>
    <source>
        <strain evidence="4 5">130c</strain>
    </source>
</reference>
<sequence>MQNFQFDQVSIDPNFFLRMPKQNYAIIYKDCDDIDDIYESIQGSPDICQNKLSVFNLNQEKDHHHLSPQQIKPTILHQKSLFLTKVSKKKEKSDVKRNSFTRHQKNKQQIKILEIEFSKEKSWSRKLIEDLSLRLDLTPTQIYKWYYDKINYKSKRKNRQSSELTQ</sequence>
<name>A0A077ZQ61_STYLE</name>
<accession>A0A077ZQ61</accession>
<keyword evidence="1 2" id="KW-0238">DNA-binding</keyword>
<gene>
    <name evidence="4" type="primary">Contig8625.g9205</name>
    <name evidence="4" type="ORF">STYLEM_996</name>
</gene>
<evidence type="ECO:0000256" key="2">
    <source>
        <dbReference type="RuleBase" id="RU000682"/>
    </source>
</evidence>
<dbReference type="InterPro" id="IPR001356">
    <property type="entry name" value="HD"/>
</dbReference>
<dbReference type="GO" id="GO:0005634">
    <property type="term" value="C:nucleus"/>
    <property type="evidence" value="ECO:0007669"/>
    <property type="project" value="UniProtKB-SubCell"/>
</dbReference>
<dbReference type="GO" id="GO:0003677">
    <property type="term" value="F:DNA binding"/>
    <property type="evidence" value="ECO:0007669"/>
    <property type="project" value="UniProtKB-UniRule"/>
</dbReference>